<dbReference type="OrthoDB" id="286301at2759"/>
<reference evidence="4 5" key="1">
    <citation type="submission" date="2020-07" db="EMBL/GenBank/DDBJ databases">
        <title>Comparative genomics of pyrophilous fungi reveals a link between fire events and developmental genes.</title>
        <authorList>
            <consortium name="DOE Joint Genome Institute"/>
            <person name="Steindorff A.S."/>
            <person name="Carver A."/>
            <person name="Calhoun S."/>
            <person name="Stillman K."/>
            <person name="Liu H."/>
            <person name="Lipzen A."/>
            <person name="Pangilinan J."/>
            <person name="Labutti K."/>
            <person name="Bruns T.D."/>
            <person name="Grigoriev I.V."/>
        </authorList>
    </citation>
    <scope>NUCLEOTIDE SEQUENCE [LARGE SCALE GENOMIC DNA]</scope>
    <source>
        <strain evidence="4 5">CBS 144469</strain>
    </source>
</reference>
<feature type="region of interest" description="Disordered" evidence="1">
    <location>
        <begin position="465"/>
        <end position="560"/>
    </location>
</feature>
<dbReference type="Gene3D" id="2.30.180.10">
    <property type="entry name" value="FAS1 domain"/>
    <property type="match status" value="2"/>
</dbReference>
<feature type="signal peptide" evidence="2">
    <location>
        <begin position="1"/>
        <end position="24"/>
    </location>
</feature>
<feature type="compositionally biased region" description="Low complexity" evidence="1">
    <location>
        <begin position="168"/>
        <end position="179"/>
    </location>
</feature>
<keyword evidence="2" id="KW-0732">Signal</keyword>
<gene>
    <name evidence="4" type="ORF">DFP72DRAFT_850230</name>
</gene>
<dbReference type="InterPro" id="IPR000782">
    <property type="entry name" value="FAS1_domain"/>
</dbReference>
<accession>A0A8H6M3Q4</accession>
<dbReference type="PROSITE" id="PS50213">
    <property type="entry name" value="FAS1"/>
    <property type="match status" value="2"/>
</dbReference>
<feature type="region of interest" description="Disordered" evidence="1">
    <location>
        <begin position="121"/>
        <end position="216"/>
    </location>
</feature>
<dbReference type="Pfam" id="PF02469">
    <property type="entry name" value="Fasciclin"/>
    <property type="match status" value="2"/>
</dbReference>
<dbReference type="EMBL" id="JACGCI010000046">
    <property type="protein sequence ID" value="KAF6752044.1"/>
    <property type="molecule type" value="Genomic_DNA"/>
</dbReference>
<dbReference type="InterPro" id="IPR050904">
    <property type="entry name" value="Adhesion/Biosynth-related"/>
</dbReference>
<dbReference type="AlphaFoldDB" id="A0A8H6M3Q4"/>
<dbReference type="PANTHER" id="PTHR10900">
    <property type="entry name" value="PERIOSTIN-RELATED"/>
    <property type="match status" value="1"/>
</dbReference>
<feature type="domain" description="FAS1" evidence="3">
    <location>
        <begin position="292"/>
        <end position="445"/>
    </location>
</feature>
<feature type="domain" description="FAS1" evidence="3">
    <location>
        <begin position="35"/>
        <end position="111"/>
    </location>
</feature>
<comment type="caution">
    <text evidence="4">The sequence shown here is derived from an EMBL/GenBank/DDBJ whole genome shotgun (WGS) entry which is preliminary data.</text>
</comment>
<feature type="compositionally biased region" description="Low complexity" evidence="1">
    <location>
        <begin position="498"/>
        <end position="535"/>
    </location>
</feature>
<feature type="chain" id="PRO_5034152798" evidence="2">
    <location>
        <begin position="25"/>
        <end position="560"/>
    </location>
</feature>
<dbReference type="InterPro" id="IPR036378">
    <property type="entry name" value="FAS1_dom_sf"/>
</dbReference>
<evidence type="ECO:0000256" key="1">
    <source>
        <dbReference type="SAM" id="MobiDB-lite"/>
    </source>
</evidence>
<organism evidence="4 5">
    <name type="scientific">Ephemerocybe angulata</name>
    <dbReference type="NCBI Taxonomy" id="980116"/>
    <lineage>
        <taxon>Eukaryota</taxon>
        <taxon>Fungi</taxon>
        <taxon>Dikarya</taxon>
        <taxon>Basidiomycota</taxon>
        <taxon>Agaricomycotina</taxon>
        <taxon>Agaricomycetes</taxon>
        <taxon>Agaricomycetidae</taxon>
        <taxon>Agaricales</taxon>
        <taxon>Agaricineae</taxon>
        <taxon>Psathyrellaceae</taxon>
        <taxon>Ephemerocybe</taxon>
    </lineage>
</organism>
<evidence type="ECO:0000256" key="2">
    <source>
        <dbReference type="SAM" id="SignalP"/>
    </source>
</evidence>
<dbReference type="SUPFAM" id="SSF82153">
    <property type="entry name" value="FAS1 domain"/>
    <property type="match status" value="2"/>
</dbReference>
<feature type="compositionally biased region" description="Gly residues" evidence="1">
    <location>
        <begin position="488"/>
        <end position="497"/>
    </location>
</feature>
<keyword evidence="5" id="KW-1185">Reference proteome</keyword>
<feature type="compositionally biased region" description="Low complexity" evidence="1">
    <location>
        <begin position="465"/>
        <end position="475"/>
    </location>
</feature>
<evidence type="ECO:0000259" key="3">
    <source>
        <dbReference type="PROSITE" id="PS50213"/>
    </source>
</evidence>
<feature type="compositionally biased region" description="Polar residues" evidence="1">
    <location>
        <begin position="180"/>
        <end position="190"/>
    </location>
</feature>
<dbReference type="SMART" id="SM00554">
    <property type="entry name" value="FAS1"/>
    <property type="match status" value="1"/>
</dbReference>
<evidence type="ECO:0000313" key="4">
    <source>
        <dbReference type="EMBL" id="KAF6752044.1"/>
    </source>
</evidence>
<feature type="compositionally biased region" description="Gly residues" evidence="1">
    <location>
        <begin position="123"/>
        <end position="133"/>
    </location>
</feature>
<dbReference type="Proteomes" id="UP000521943">
    <property type="component" value="Unassembled WGS sequence"/>
</dbReference>
<sequence>MHFLNSLPISVILSLIPFVPLTKAQTNDNSTSNTFFQEFSTFLNDSGYTSFSSALAQANQTQSGQQLLSQLSERNRNWTLFAPTNQAFSSVPGNVSGNQTLLSEYLSYHFIHGDLRNATAGGNSTGGGGGGGSSSTMTSSASQSTSGGAGASSTTTGSAGSSSGGAGTSTTTSESPYSSAGQTPPQFSTNGAGGPGSRDAYRSGGGSGDSADGGQLESAVYPNVTIGRSLLNSSDLVQLEGNKSQVLAWTRNGSDGNVTILNQINNITVSNSSQWRNFFVAEVDGVFTPPGDVSTALTAVNDTQLLSFAQQVQVPLQDGSNGTVVAFLEQARGFTLFAPGSQAFTSGVNATIQQLQNNQSAAIAFFQNHYVNGSTIYSPTLTSLAVNASSGSSNQTIFSAGGEPFTFSFNDTGLFVNNGNGSSARVIRPDVLVENGVIHLIDTVLFNTGSEPSAASSAFESASAAATETSTDSQAIGVFPIPAPTSTSGGGSAGGGSSSSTTSSSSSSSSEQSQSQSQSMTSSSSSASQSQSSTASGGGGGGSSSSATPSSFRARRDLGL</sequence>
<name>A0A8H6M3Q4_9AGAR</name>
<proteinExistence type="predicted"/>
<evidence type="ECO:0000313" key="5">
    <source>
        <dbReference type="Proteomes" id="UP000521943"/>
    </source>
</evidence>
<protein>
    <submittedName>
        <fullName evidence="4">FAS1 domain-containing protein</fullName>
    </submittedName>
</protein>
<feature type="compositionally biased region" description="Low complexity" evidence="1">
    <location>
        <begin position="134"/>
        <end position="161"/>
    </location>
</feature>
<dbReference type="PANTHER" id="PTHR10900:SF77">
    <property type="entry name" value="FI19380P1"/>
    <property type="match status" value="1"/>
</dbReference>